<proteinExistence type="predicted"/>
<keyword evidence="2" id="KW-0378">Hydrolase</keyword>
<keyword evidence="1" id="KW-0732">Signal</keyword>
<dbReference type="Proteomes" id="UP001247805">
    <property type="component" value="Unassembled WGS sequence"/>
</dbReference>
<dbReference type="RefSeq" id="WP_316026059.1">
    <property type="nucleotide sequence ID" value="NZ_JAWDIO010000002.1"/>
</dbReference>
<evidence type="ECO:0000256" key="1">
    <source>
        <dbReference type="SAM" id="SignalP"/>
    </source>
</evidence>
<dbReference type="InterPro" id="IPR009003">
    <property type="entry name" value="Peptidase_S1_PA"/>
</dbReference>
<name>A0ABU3SX16_9ALTE</name>
<dbReference type="InterPro" id="IPR001940">
    <property type="entry name" value="Peptidase_S1C"/>
</dbReference>
<reference evidence="2 3" key="1">
    <citation type="submission" date="2023-10" db="EMBL/GenBank/DDBJ databases">
        <title>Glaciecola aquimarina strain GGW-M5 nov., isolated from a coastal seawater.</title>
        <authorList>
            <person name="Bayburt H."/>
            <person name="Kim J.M."/>
            <person name="Choi B.J."/>
            <person name="Jeon C.O."/>
        </authorList>
    </citation>
    <scope>NUCLEOTIDE SEQUENCE [LARGE SCALE GENOMIC DNA]</scope>
    <source>
        <strain evidence="2 3">KCTC 32108</strain>
    </source>
</reference>
<dbReference type="EMBL" id="JAWDIO010000002">
    <property type="protein sequence ID" value="MDU0354462.1"/>
    <property type="molecule type" value="Genomic_DNA"/>
</dbReference>
<dbReference type="Gene3D" id="2.40.10.120">
    <property type="match status" value="1"/>
</dbReference>
<comment type="caution">
    <text evidence="2">The sequence shown here is derived from an EMBL/GenBank/DDBJ whole genome shotgun (WGS) entry which is preliminary data.</text>
</comment>
<feature type="signal peptide" evidence="1">
    <location>
        <begin position="1"/>
        <end position="23"/>
    </location>
</feature>
<keyword evidence="2" id="KW-0645">Protease</keyword>
<evidence type="ECO:0000313" key="2">
    <source>
        <dbReference type="EMBL" id="MDU0354462.1"/>
    </source>
</evidence>
<protein>
    <submittedName>
        <fullName evidence="2">Serine protease</fullName>
    </submittedName>
</protein>
<dbReference type="GO" id="GO:0006508">
    <property type="term" value="P:proteolysis"/>
    <property type="evidence" value="ECO:0007669"/>
    <property type="project" value="UniProtKB-KW"/>
</dbReference>
<dbReference type="SUPFAM" id="SSF50494">
    <property type="entry name" value="Trypsin-like serine proteases"/>
    <property type="match status" value="1"/>
</dbReference>
<dbReference type="PRINTS" id="PR00834">
    <property type="entry name" value="PROTEASES2C"/>
</dbReference>
<gene>
    <name evidence="2" type="ORF">RS130_11410</name>
</gene>
<feature type="chain" id="PRO_5046198340" evidence="1">
    <location>
        <begin position="24"/>
        <end position="660"/>
    </location>
</feature>
<dbReference type="Pfam" id="PF13365">
    <property type="entry name" value="Trypsin_2"/>
    <property type="match status" value="1"/>
</dbReference>
<dbReference type="GO" id="GO:0008233">
    <property type="term" value="F:peptidase activity"/>
    <property type="evidence" value="ECO:0007669"/>
    <property type="project" value="UniProtKB-KW"/>
</dbReference>
<accession>A0ABU3SX16</accession>
<keyword evidence="3" id="KW-1185">Reference proteome</keyword>
<organism evidence="2 3">
    <name type="scientific">Paraglaciecola aquimarina</name>
    <dbReference type="NCBI Taxonomy" id="1235557"/>
    <lineage>
        <taxon>Bacteria</taxon>
        <taxon>Pseudomonadati</taxon>
        <taxon>Pseudomonadota</taxon>
        <taxon>Gammaproteobacteria</taxon>
        <taxon>Alteromonadales</taxon>
        <taxon>Alteromonadaceae</taxon>
        <taxon>Paraglaciecola</taxon>
    </lineage>
</organism>
<sequence>MSKKFISLCYAITLLIFSLHTLAQEEFSSSQIKQLKNGIFEVVTLKLEDNTVYKEPFPFELLPFQTRNDKYHSLGTAFLIKDNVFASAAHVFDIGSYSLLAKNYALRDGKGNIFKITNVEKYSNYRDLIQFTVQGDTSKYHKFKFADEYEEGDVIYAAGNAHGEGVIFRKGILTSFTYEPIDGKWKNIRFSAAASPGNSGGPLLNLAGEVVGIVTRKSSNENLNFAFPIKEFNTFSSKQAEFYETKMGEFESTKSLRYKWEFSADLPQDMLALRALAEKSFYQRFISGRDEFVEKFKDDLFPNHTKVKKYLKNQSSSTSLSIIDINGNGEWSLIEPDNQKKIKIGKEQSLWFGQSDSMLGNYQFFMEKPEEQKLADFVANKNKILETFLTSVQWNRPIEGTKVYINSYGEPIFEEHYTDNFGRVWQMALWNDQYSNRGIMIYCLPIPQGINCELVESPVAWLEFQKQSYKANLHRMMLSYSAKLNQWTEFLQLPTDAIPQFLQDAKLLLSDDKVNFEVGSFSGSLDNMKLTGDSNFHVTVEINPDDVNELIVGNISFQPNLNEDGIYYVSKYYDLGNDASDNYNDFWHKFTTLKSPYNFEVINEGKINSKYINLGANGKSPKVVGNQPQGVAYLAACKLQSEVKLAEFNAACDSFVNGLH</sequence>
<evidence type="ECO:0000313" key="3">
    <source>
        <dbReference type="Proteomes" id="UP001247805"/>
    </source>
</evidence>